<dbReference type="PROSITE" id="PS50068">
    <property type="entry name" value="LDLRA_2"/>
    <property type="match status" value="1"/>
</dbReference>
<dbReference type="CDD" id="cd00041">
    <property type="entry name" value="CUB"/>
    <property type="match status" value="2"/>
</dbReference>
<keyword evidence="4 6" id="KW-1015">Disulfide bond</keyword>
<proteinExistence type="predicted"/>
<comment type="caution">
    <text evidence="6">Lacks conserved residue(s) required for the propagation of feature annotation.</text>
</comment>
<keyword evidence="13" id="KW-1185">Reference proteome</keyword>
<dbReference type="InterPro" id="IPR023415">
    <property type="entry name" value="LDLR_class-A_CS"/>
</dbReference>
<evidence type="ECO:0008006" key="14">
    <source>
        <dbReference type="Google" id="ProtNLM"/>
    </source>
</evidence>
<keyword evidence="3 7" id="KW-0720">Serine protease</keyword>
<feature type="compositionally biased region" description="Low complexity" evidence="8">
    <location>
        <begin position="597"/>
        <end position="623"/>
    </location>
</feature>
<dbReference type="InterPro" id="IPR009003">
    <property type="entry name" value="Peptidase_S1_PA"/>
</dbReference>
<dbReference type="Pfam" id="PF00057">
    <property type="entry name" value="Ldl_recept_a"/>
    <property type="match status" value="1"/>
</dbReference>
<evidence type="ECO:0000256" key="6">
    <source>
        <dbReference type="PROSITE-ProRule" id="PRU00196"/>
    </source>
</evidence>
<dbReference type="PRINTS" id="PR00722">
    <property type="entry name" value="CHYMOTRYPSIN"/>
</dbReference>
<dbReference type="InterPro" id="IPR036055">
    <property type="entry name" value="LDL_receptor-like_sf"/>
</dbReference>
<gene>
    <name evidence="12" type="ORF">C0Q70_00035</name>
</gene>
<dbReference type="InterPro" id="IPR001190">
    <property type="entry name" value="SRCR"/>
</dbReference>
<dbReference type="PROSITE" id="PS00135">
    <property type="entry name" value="TRYPSIN_SER"/>
    <property type="match status" value="1"/>
</dbReference>
<dbReference type="EMBL" id="PZQS01000001">
    <property type="protein sequence ID" value="PVD37445.1"/>
    <property type="molecule type" value="Genomic_DNA"/>
</dbReference>
<dbReference type="AlphaFoldDB" id="A0A2T7PVI8"/>
<dbReference type="Gene3D" id="3.10.250.10">
    <property type="entry name" value="SRCR-like domain"/>
    <property type="match status" value="1"/>
</dbReference>
<evidence type="ECO:0000313" key="13">
    <source>
        <dbReference type="Proteomes" id="UP000245119"/>
    </source>
</evidence>
<dbReference type="CDD" id="cd00190">
    <property type="entry name" value="Tryp_SPc"/>
    <property type="match status" value="2"/>
</dbReference>
<dbReference type="SUPFAM" id="SSF49854">
    <property type="entry name" value="Spermadhesin, CUB domain"/>
    <property type="match status" value="2"/>
</dbReference>
<dbReference type="InterPro" id="IPR035914">
    <property type="entry name" value="Sperma_CUB_dom_sf"/>
</dbReference>
<dbReference type="GO" id="GO:0009566">
    <property type="term" value="P:fertilization"/>
    <property type="evidence" value="ECO:0007669"/>
    <property type="project" value="UniProtKB-ARBA"/>
</dbReference>
<feature type="domain" description="Peptidase S1" evidence="10">
    <location>
        <begin position="865"/>
        <end position="1062"/>
    </location>
</feature>
<evidence type="ECO:0000256" key="2">
    <source>
        <dbReference type="ARBA" id="ARBA00022801"/>
    </source>
</evidence>
<dbReference type="PROSITE" id="PS50287">
    <property type="entry name" value="SRCR_2"/>
    <property type="match status" value="1"/>
</dbReference>
<dbReference type="Gene3D" id="4.10.400.10">
    <property type="entry name" value="Low-density Lipoprotein Receptor"/>
    <property type="match status" value="2"/>
</dbReference>
<feature type="domain" description="Peptidase S1" evidence="10">
    <location>
        <begin position="272"/>
        <end position="507"/>
    </location>
</feature>
<dbReference type="FunFam" id="2.60.120.290:FF:000005">
    <property type="entry name" value="Procollagen C-endopeptidase enhancer 1"/>
    <property type="match status" value="1"/>
</dbReference>
<dbReference type="PANTHER" id="PTHR24252:SF7">
    <property type="entry name" value="HYALIN"/>
    <property type="match status" value="1"/>
</dbReference>
<comment type="caution">
    <text evidence="12">The sequence shown here is derived from an EMBL/GenBank/DDBJ whole genome shotgun (WGS) entry which is preliminary data.</text>
</comment>
<dbReference type="SUPFAM" id="SSF50494">
    <property type="entry name" value="Trypsin-like serine proteases"/>
    <property type="match status" value="2"/>
</dbReference>
<evidence type="ECO:0000256" key="4">
    <source>
        <dbReference type="ARBA" id="ARBA00023157"/>
    </source>
</evidence>
<evidence type="ECO:0000256" key="8">
    <source>
        <dbReference type="SAM" id="MobiDB-lite"/>
    </source>
</evidence>
<reference evidence="12 13" key="1">
    <citation type="submission" date="2018-04" db="EMBL/GenBank/DDBJ databases">
        <title>The genome of golden apple snail Pomacea canaliculata provides insight into stress tolerance and invasive adaptation.</title>
        <authorList>
            <person name="Liu C."/>
            <person name="Liu B."/>
            <person name="Ren Y."/>
            <person name="Zhang Y."/>
            <person name="Wang H."/>
            <person name="Li S."/>
            <person name="Jiang F."/>
            <person name="Yin L."/>
            <person name="Zhang G."/>
            <person name="Qian W."/>
            <person name="Fan W."/>
        </authorList>
    </citation>
    <scope>NUCLEOTIDE SEQUENCE [LARGE SCALE GENOMIC DNA]</scope>
    <source>
        <strain evidence="12">SZHN2017</strain>
        <tissue evidence="12">Muscle</tissue>
    </source>
</reference>
<dbReference type="FunFam" id="2.40.10.10:FF:000003">
    <property type="entry name" value="Transmembrane serine protease 3"/>
    <property type="match status" value="1"/>
</dbReference>
<dbReference type="InterPro" id="IPR036772">
    <property type="entry name" value="SRCR-like_dom_sf"/>
</dbReference>
<dbReference type="SMART" id="SM00042">
    <property type="entry name" value="CUB"/>
    <property type="match status" value="2"/>
</dbReference>
<evidence type="ECO:0000259" key="9">
    <source>
        <dbReference type="PROSITE" id="PS01180"/>
    </source>
</evidence>
<keyword evidence="5" id="KW-0325">Glycoprotein</keyword>
<keyword evidence="2 7" id="KW-0378">Hydrolase</keyword>
<dbReference type="SUPFAM" id="SSF57424">
    <property type="entry name" value="LDL receptor-like module"/>
    <property type="match status" value="2"/>
</dbReference>
<dbReference type="SMART" id="SM00202">
    <property type="entry name" value="SR"/>
    <property type="match status" value="1"/>
</dbReference>
<dbReference type="PRINTS" id="PR00258">
    <property type="entry name" value="SPERACTRCPTR"/>
</dbReference>
<dbReference type="Pfam" id="PF00530">
    <property type="entry name" value="SRCR"/>
    <property type="match status" value="1"/>
</dbReference>
<keyword evidence="1 7" id="KW-0645">Protease</keyword>
<dbReference type="InterPro" id="IPR000859">
    <property type="entry name" value="CUB_dom"/>
</dbReference>
<dbReference type="CDD" id="cd00112">
    <property type="entry name" value="LDLa"/>
    <property type="match status" value="2"/>
</dbReference>
<dbReference type="OrthoDB" id="10012881at2759"/>
<evidence type="ECO:0000256" key="5">
    <source>
        <dbReference type="ARBA" id="ARBA00023180"/>
    </source>
</evidence>
<dbReference type="Pfam" id="PF00089">
    <property type="entry name" value="Trypsin"/>
    <property type="match status" value="2"/>
</dbReference>
<accession>A0A2T7PVI8</accession>
<dbReference type="GO" id="GO:0016020">
    <property type="term" value="C:membrane"/>
    <property type="evidence" value="ECO:0007669"/>
    <property type="project" value="InterPro"/>
</dbReference>
<protein>
    <recommendedName>
        <fullName evidence="14">Serine protease 12</fullName>
    </recommendedName>
</protein>
<organism evidence="12 13">
    <name type="scientific">Pomacea canaliculata</name>
    <name type="common">Golden apple snail</name>
    <dbReference type="NCBI Taxonomy" id="400727"/>
    <lineage>
        <taxon>Eukaryota</taxon>
        <taxon>Metazoa</taxon>
        <taxon>Spiralia</taxon>
        <taxon>Lophotrochozoa</taxon>
        <taxon>Mollusca</taxon>
        <taxon>Gastropoda</taxon>
        <taxon>Caenogastropoda</taxon>
        <taxon>Architaenioglossa</taxon>
        <taxon>Ampullarioidea</taxon>
        <taxon>Ampullariidae</taxon>
        <taxon>Pomacea</taxon>
    </lineage>
</organism>
<evidence type="ECO:0000313" key="12">
    <source>
        <dbReference type="EMBL" id="PVD37445.1"/>
    </source>
</evidence>
<evidence type="ECO:0000256" key="7">
    <source>
        <dbReference type="RuleBase" id="RU363034"/>
    </source>
</evidence>
<feature type="domain" description="CUB" evidence="9">
    <location>
        <begin position="627"/>
        <end position="710"/>
    </location>
</feature>
<dbReference type="SMART" id="SM00192">
    <property type="entry name" value="LDLa"/>
    <property type="match status" value="2"/>
</dbReference>
<dbReference type="PROSITE" id="PS01209">
    <property type="entry name" value="LDLRA_1"/>
    <property type="match status" value="1"/>
</dbReference>
<sequence length="1065" mass="115635">MLITRKVINLSQDQRLPGVNTELWRTWRQSEQDTATCSHHVTPPPLMNIHEPHTRRVKSFDTSRQADADCGPWSVLSAAVRCSPPSSPSGRPAGTTCPEHQFLCDHRIFCVPVGWTCDGVDDCGDNSDESETFCGKVALEGGTQREGRVLVYRQGRWGSICTDTTSDPTVLADVICRQLGYRRSLGWTSVSRGQETPWEDDLTCTGSEDSVWRCLWQKARSGASRCSGQLVVTCQDDELSEFRQGSDVSECRLGSVSAAGCGMSKKRLATRIVGGSDAAQGAWPWMVSLRHRKDNGQFGHHCGGSLIASQWILTAAHCFDVSETPSDWQVRLGDYVTTARDSAEFDSTVGEVFVHPEFNFSRHGNDIALVRMGTPRHGVTLTPVCLPEKCLDPVTDGHDCYVTGWGQTRGTGDGAVLQQVPLPVVDKTLCGAWYNETITTDNFCAGFILGGSDACKGDSGGPYVCLRGGAWVLGGIVSWGKGCAARHQPGVYTNVTSHLPWIADVIKHHKELQLRQPDEREDDKGAAPFPHTCATVVPRYPLSCISHLGSALPPLSSATTPTSASTPTQCAMGTTTATTRRMRAGLLSILTLPGRPASLQASSNTSTTTATTTTPHPASTQDTPSACQRVEEVHGVSGVITSPNYFSLTDPHYPALVTCAWHIRGPPASFIVLHFDDFQLEDSLECRADSLTIYDGASDRAPLLERTCGKYLRGVTTPTTTLTTPTPAPGCDGHALELTSPGSVTSPYYDGKSLYPSFQTCRWVVTGPPGYVITFTFNSFELEYTPGCEYDYLELYDGANTSTAMRTLCGERPPDDVTTTSNMALVKFVSDAEVAGIGFNATFIFHRPTARCGPDQFTCNPGSCIPHSAVCDEAVPGSWPWQVSLLMIGKHRCGGSLIADTWVLTAAHCFDSNWRLPDWSVMAGLHSLRTSDPHQQLFNISRIIIHPEYVSLTSENDVALVHLASPAHPDDYVSLTVGPKTSTGRTLPSPGVKVAAPSISTWRGKSRQVRRATDGIRHVTQWCHTVVSLSDVTEDDGDDEQGMPGVYMMVLDYLDWIRATISKNS</sequence>
<dbReference type="Gene3D" id="2.40.10.10">
    <property type="entry name" value="Trypsin-like serine proteases"/>
    <property type="match status" value="2"/>
</dbReference>
<evidence type="ECO:0000256" key="1">
    <source>
        <dbReference type="ARBA" id="ARBA00022670"/>
    </source>
</evidence>
<dbReference type="GO" id="GO:0004252">
    <property type="term" value="F:serine-type endopeptidase activity"/>
    <property type="evidence" value="ECO:0007669"/>
    <property type="project" value="InterPro"/>
</dbReference>
<dbReference type="Proteomes" id="UP000245119">
    <property type="component" value="Linkage Group LG1"/>
</dbReference>
<dbReference type="InterPro" id="IPR001314">
    <property type="entry name" value="Peptidase_S1A"/>
</dbReference>
<evidence type="ECO:0000259" key="11">
    <source>
        <dbReference type="PROSITE" id="PS50287"/>
    </source>
</evidence>
<dbReference type="PANTHER" id="PTHR24252">
    <property type="entry name" value="ACROSIN-RELATED"/>
    <property type="match status" value="1"/>
</dbReference>
<feature type="region of interest" description="Disordered" evidence="8">
    <location>
        <begin position="596"/>
        <end position="625"/>
    </location>
</feature>
<dbReference type="SUPFAM" id="SSF56487">
    <property type="entry name" value="SRCR-like"/>
    <property type="match status" value="1"/>
</dbReference>
<dbReference type="InterPro" id="IPR033116">
    <property type="entry name" value="TRYPSIN_SER"/>
</dbReference>
<dbReference type="Gene3D" id="2.60.120.290">
    <property type="entry name" value="Spermadhesin, CUB domain"/>
    <property type="match status" value="2"/>
</dbReference>
<feature type="domain" description="CUB" evidence="9">
    <location>
        <begin position="731"/>
        <end position="846"/>
    </location>
</feature>
<dbReference type="GO" id="GO:0006508">
    <property type="term" value="P:proteolysis"/>
    <property type="evidence" value="ECO:0007669"/>
    <property type="project" value="UniProtKB-KW"/>
</dbReference>
<evidence type="ECO:0000259" key="10">
    <source>
        <dbReference type="PROSITE" id="PS50240"/>
    </source>
</evidence>
<dbReference type="SMART" id="SM00020">
    <property type="entry name" value="Tryp_SPc"/>
    <property type="match status" value="2"/>
</dbReference>
<evidence type="ECO:0000256" key="3">
    <source>
        <dbReference type="ARBA" id="ARBA00022825"/>
    </source>
</evidence>
<dbReference type="STRING" id="400727.A0A2T7PVI8"/>
<dbReference type="InterPro" id="IPR018114">
    <property type="entry name" value="TRYPSIN_HIS"/>
</dbReference>
<dbReference type="PROSITE" id="PS01180">
    <property type="entry name" value="CUB"/>
    <property type="match status" value="2"/>
</dbReference>
<dbReference type="PROSITE" id="PS00134">
    <property type="entry name" value="TRYPSIN_HIS"/>
    <property type="match status" value="2"/>
</dbReference>
<dbReference type="Pfam" id="PF00431">
    <property type="entry name" value="CUB"/>
    <property type="match status" value="2"/>
</dbReference>
<dbReference type="InterPro" id="IPR001254">
    <property type="entry name" value="Trypsin_dom"/>
</dbReference>
<feature type="disulfide bond" evidence="6">
    <location>
        <begin position="204"/>
        <end position="214"/>
    </location>
</feature>
<dbReference type="InterPro" id="IPR043504">
    <property type="entry name" value="Peptidase_S1_PA_chymotrypsin"/>
</dbReference>
<dbReference type="InterPro" id="IPR002172">
    <property type="entry name" value="LDrepeatLR_classA_rpt"/>
</dbReference>
<feature type="domain" description="SRCR" evidence="11">
    <location>
        <begin position="137"/>
        <end position="235"/>
    </location>
</feature>
<dbReference type="PROSITE" id="PS50240">
    <property type="entry name" value="TRYPSIN_DOM"/>
    <property type="match status" value="2"/>
</dbReference>
<dbReference type="FunFam" id="2.40.10.10:FF:000004">
    <property type="entry name" value="Tryptase gamma 1"/>
    <property type="match status" value="1"/>
</dbReference>
<name>A0A2T7PVI8_POMCA</name>